<sequence>MIQAELLIWGLQKPRWIESCRDIPLPGKGRLSNDSQSESAVLDY</sequence>
<name>A0A382EMB7_9ZZZZ</name>
<reference evidence="1" key="1">
    <citation type="submission" date="2018-05" db="EMBL/GenBank/DDBJ databases">
        <authorList>
            <person name="Lanie J.A."/>
            <person name="Ng W.-L."/>
            <person name="Kazmierczak K.M."/>
            <person name="Andrzejewski T.M."/>
            <person name="Davidsen T.M."/>
            <person name="Wayne K.J."/>
            <person name="Tettelin H."/>
            <person name="Glass J.I."/>
            <person name="Rusch D."/>
            <person name="Podicherti R."/>
            <person name="Tsui H.-C.T."/>
            <person name="Winkler M.E."/>
        </authorList>
    </citation>
    <scope>NUCLEOTIDE SEQUENCE</scope>
</reference>
<dbReference type="EMBL" id="UINC01044932">
    <property type="protein sequence ID" value="SVB51043.1"/>
    <property type="molecule type" value="Genomic_DNA"/>
</dbReference>
<organism evidence="1">
    <name type="scientific">marine metagenome</name>
    <dbReference type="NCBI Taxonomy" id="408172"/>
    <lineage>
        <taxon>unclassified sequences</taxon>
        <taxon>metagenomes</taxon>
        <taxon>ecological metagenomes</taxon>
    </lineage>
</organism>
<gene>
    <name evidence="1" type="ORF">METZ01_LOCUS203897</name>
</gene>
<proteinExistence type="predicted"/>
<accession>A0A382EMB7</accession>
<protein>
    <submittedName>
        <fullName evidence="1">Uncharacterized protein</fullName>
    </submittedName>
</protein>
<evidence type="ECO:0000313" key="1">
    <source>
        <dbReference type="EMBL" id="SVB51043.1"/>
    </source>
</evidence>
<feature type="non-terminal residue" evidence="1">
    <location>
        <position position="44"/>
    </location>
</feature>
<dbReference type="AlphaFoldDB" id="A0A382EMB7"/>